<dbReference type="SUPFAM" id="SSF47757">
    <property type="entry name" value="Chemotaxis receptor methyltransferase CheR, N-terminal domain"/>
    <property type="match status" value="1"/>
</dbReference>
<organism evidence="2 3">
    <name type="scientific">SAR324 cluster bacterium</name>
    <dbReference type="NCBI Taxonomy" id="2024889"/>
    <lineage>
        <taxon>Bacteria</taxon>
        <taxon>Deltaproteobacteria</taxon>
        <taxon>SAR324 cluster</taxon>
    </lineage>
</organism>
<dbReference type="InterPro" id="IPR022642">
    <property type="entry name" value="CheR_C"/>
</dbReference>
<evidence type="ECO:0000259" key="1">
    <source>
        <dbReference type="PROSITE" id="PS50123"/>
    </source>
</evidence>
<proteinExistence type="predicted"/>
<evidence type="ECO:0000313" key="3">
    <source>
        <dbReference type="Proteomes" id="UP000218113"/>
    </source>
</evidence>
<dbReference type="Gene3D" id="3.40.50.150">
    <property type="entry name" value="Vaccinia Virus protein VP39"/>
    <property type="match status" value="1"/>
</dbReference>
<name>A0A2A4SSX4_9DELT</name>
<protein>
    <submittedName>
        <fullName evidence="2">Chemotaxis protein CheR</fullName>
    </submittedName>
</protein>
<dbReference type="PROSITE" id="PS50123">
    <property type="entry name" value="CHER"/>
    <property type="match status" value="1"/>
</dbReference>
<comment type="caution">
    <text evidence="2">The sequence shown here is derived from an EMBL/GenBank/DDBJ whole genome shotgun (WGS) entry which is preliminary data.</text>
</comment>
<dbReference type="SUPFAM" id="SSF53335">
    <property type="entry name" value="S-adenosyl-L-methionine-dependent methyltransferases"/>
    <property type="match status" value="1"/>
</dbReference>
<dbReference type="InterPro" id="IPR029063">
    <property type="entry name" value="SAM-dependent_MTases_sf"/>
</dbReference>
<dbReference type="PANTHER" id="PTHR24422">
    <property type="entry name" value="CHEMOTAXIS PROTEIN METHYLTRANSFERASE"/>
    <property type="match status" value="1"/>
</dbReference>
<gene>
    <name evidence="2" type="ORF">COB67_11545</name>
</gene>
<dbReference type="Pfam" id="PF03705">
    <property type="entry name" value="CheR_N"/>
    <property type="match status" value="1"/>
</dbReference>
<dbReference type="PANTHER" id="PTHR24422:SF8">
    <property type="entry name" value="CHEMOTAXIS PROTEIN"/>
    <property type="match status" value="1"/>
</dbReference>
<dbReference type="InterPro" id="IPR050903">
    <property type="entry name" value="Bact_Chemotaxis_MeTrfase"/>
</dbReference>
<sequence length="289" mass="33863">MKRTQIENIEIELLLEGIFRRHGYDFKHYARASLKRRLEAIVSRQNLNHISEILPRVLYDHDFMNDFVKGMSVTVTEMFRDPFVYRAIRKLVIPFLKTFPFIKVWHAGCATGEEVYSMAILLKEEGFYDRTQIYATDFNRSSLRIAQEGIYSIKDMKQFTQNYYKAGGKTSFSNYLYSKYESAKIQDSLKKNILFSHHNLVADGVFGEMNLIICRNVLIYFDMDLQNRVLSLFHNSLCHGGILCLGSKESIRFSSVWPKFEVIAEKEKIFKKKYENFGMVNGTEKQVEI</sequence>
<dbReference type="Pfam" id="PF01739">
    <property type="entry name" value="CheR"/>
    <property type="match status" value="1"/>
</dbReference>
<dbReference type="InterPro" id="IPR022641">
    <property type="entry name" value="CheR_N"/>
</dbReference>
<dbReference type="AlphaFoldDB" id="A0A2A4SSX4"/>
<feature type="domain" description="CheR-type methyltransferase" evidence="1">
    <location>
        <begin position="1"/>
        <end position="273"/>
    </location>
</feature>
<accession>A0A2A4SSX4</accession>
<dbReference type="InterPro" id="IPR000780">
    <property type="entry name" value="CheR_MeTrfase"/>
</dbReference>
<evidence type="ECO:0000313" key="2">
    <source>
        <dbReference type="EMBL" id="PCI24516.1"/>
    </source>
</evidence>
<dbReference type="PRINTS" id="PR00996">
    <property type="entry name" value="CHERMTFRASE"/>
</dbReference>
<dbReference type="GO" id="GO:0008757">
    <property type="term" value="F:S-adenosylmethionine-dependent methyltransferase activity"/>
    <property type="evidence" value="ECO:0007669"/>
    <property type="project" value="InterPro"/>
</dbReference>
<dbReference type="EMBL" id="NVSR01000122">
    <property type="protein sequence ID" value="PCI24516.1"/>
    <property type="molecule type" value="Genomic_DNA"/>
</dbReference>
<reference evidence="3" key="1">
    <citation type="submission" date="2017-08" db="EMBL/GenBank/DDBJ databases">
        <title>A dynamic microbial community with high functional redundancy inhabits the cold, oxic subseafloor aquifer.</title>
        <authorList>
            <person name="Tully B.J."/>
            <person name="Wheat C.G."/>
            <person name="Glazer B.T."/>
            <person name="Huber J.A."/>
        </authorList>
    </citation>
    <scope>NUCLEOTIDE SEQUENCE [LARGE SCALE GENOMIC DNA]</scope>
</reference>
<dbReference type="SMART" id="SM00138">
    <property type="entry name" value="MeTrc"/>
    <property type="match status" value="1"/>
</dbReference>
<dbReference type="Proteomes" id="UP000218113">
    <property type="component" value="Unassembled WGS sequence"/>
</dbReference>